<dbReference type="InterPro" id="IPR035994">
    <property type="entry name" value="Nucleoside_phosphorylase_sf"/>
</dbReference>
<comment type="pathway">
    <text evidence="3">Purine metabolism; purine nucleoside salvage.</text>
</comment>
<dbReference type="GO" id="GO:0019509">
    <property type="term" value="P:L-methionine salvage from methylthioadenosine"/>
    <property type="evidence" value="ECO:0007669"/>
    <property type="project" value="TreeGrafter"/>
</dbReference>
<dbReference type="InterPro" id="IPR000845">
    <property type="entry name" value="Nucleoside_phosphorylase_d"/>
</dbReference>
<dbReference type="InterPro" id="IPR018099">
    <property type="entry name" value="Purine_phosphorylase-2_CS"/>
</dbReference>
<dbReference type="UniPathway" id="UPA00606"/>
<evidence type="ECO:0000256" key="2">
    <source>
        <dbReference type="ARBA" id="ARBA00022679"/>
    </source>
</evidence>
<dbReference type="GO" id="GO:0006166">
    <property type="term" value="P:purine ribonucleoside salvage"/>
    <property type="evidence" value="ECO:0007669"/>
    <property type="project" value="UniProtKB-UniRule"/>
</dbReference>
<dbReference type="OrthoDB" id="1523230at2"/>
<evidence type="ECO:0000313" key="6">
    <source>
        <dbReference type="Proteomes" id="UP000288178"/>
    </source>
</evidence>
<evidence type="ECO:0000256" key="1">
    <source>
        <dbReference type="ARBA" id="ARBA00022676"/>
    </source>
</evidence>
<accession>A0A3S2X0J3</accession>
<proteinExistence type="inferred from homology"/>
<dbReference type="CDD" id="cd09010">
    <property type="entry name" value="MTAP_SsMTAPII_like_MTIP"/>
    <property type="match status" value="1"/>
</dbReference>
<keyword evidence="3" id="KW-0660">Purine salvage</keyword>
<dbReference type="RefSeq" id="WP_128198917.1">
    <property type="nucleotide sequence ID" value="NZ_SACT01000004.1"/>
</dbReference>
<dbReference type="Gene3D" id="3.40.50.1580">
    <property type="entry name" value="Nucleoside phosphorylase domain"/>
    <property type="match status" value="1"/>
</dbReference>
<evidence type="ECO:0000313" key="5">
    <source>
        <dbReference type="EMBL" id="RVT50891.1"/>
    </source>
</evidence>
<feature type="binding site" evidence="3">
    <location>
        <position position="183"/>
    </location>
    <ligand>
        <name>substrate</name>
    </ligand>
</feature>
<comment type="subunit">
    <text evidence="3">Homohexamer. Dimer of a homotrimer.</text>
</comment>
<name>A0A3S2X0J3_9BURK</name>
<dbReference type="InterPro" id="IPR010044">
    <property type="entry name" value="MTAP"/>
</dbReference>
<feature type="domain" description="Nucleoside phosphorylase" evidence="4">
    <location>
        <begin position="2"/>
        <end position="230"/>
    </location>
</feature>
<dbReference type="GO" id="GO:0017061">
    <property type="term" value="F:S-methyl-5-thioadenosine phosphorylase activity"/>
    <property type="evidence" value="ECO:0007669"/>
    <property type="project" value="InterPro"/>
</dbReference>
<dbReference type="PROSITE" id="PS01240">
    <property type="entry name" value="PNP_MTAP_2"/>
    <property type="match status" value="1"/>
</dbReference>
<dbReference type="Proteomes" id="UP000288178">
    <property type="component" value="Unassembled WGS sequence"/>
</dbReference>
<dbReference type="EMBL" id="SACT01000004">
    <property type="protein sequence ID" value="RVT50891.1"/>
    <property type="molecule type" value="Genomic_DNA"/>
</dbReference>
<dbReference type="SUPFAM" id="SSF53167">
    <property type="entry name" value="Purine and uridine phosphorylases"/>
    <property type="match status" value="1"/>
</dbReference>
<keyword evidence="2 3" id="KW-0808">Transferase</keyword>
<dbReference type="AlphaFoldDB" id="A0A3S2X0J3"/>
<feature type="binding site" evidence="3">
    <location>
        <position position="8"/>
    </location>
    <ligand>
        <name>phosphate</name>
        <dbReference type="ChEBI" id="CHEBI:43474"/>
    </ligand>
</feature>
<dbReference type="PANTHER" id="PTHR42679:SF2">
    <property type="entry name" value="S-METHYL-5'-THIOADENOSINE PHOSPHORYLASE"/>
    <property type="match status" value="1"/>
</dbReference>
<keyword evidence="6" id="KW-1185">Reference proteome</keyword>
<keyword evidence="1 3" id="KW-0328">Glycosyltransferase</keyword>
<comment type="similarity">
    <text evidence="3">Belongs to the PNP/MTAP phosphorylase family. MTAP subfamily.</text>
</comment>
<protein>
    <recommendedName>
        <fullName evidence="3">Purine nucleoside phosphorylase</fullName>
        <shortName evidence="3">PNP</shortName>
        <ecNumber evidence="3">2.4.2.1</ecNumber>
    </recommendedName>
</protein>
<feature type="binding site" evidence="3">
    <location>
        <begin position="50"/>
        <end position="51"/>
    </location>
    <ligand>
        <name>phosphate</name>
        <dbReference type="ChEBI" id="CHEBI:43474"/>
    </ligand>
</feature>
<feature type="site" description="Important for substrate specificity" evidence="3">
    <location>
        <position position="221"/>
    </location>
</feature>
<gene>
    <name evidence="5" type="ORF">ENE75_13885</name>
</gene>
<reference evidence="5 6" key="1">
    <citation type="submission" date="2019-01" db="EMBL/GenBank/DDBJ databases">
        <authorList>
            <person name="Chen W.-M."/>
        </authorList>
    </citation>
    <scope>NUCLEOTIDE SEQUENCE [LARGE SCALE GENOMIC DNA]</scope>
    <source>
        <strain evidence="5 6">ICH-3</strain>
    </source>
</reference>
<comment type="caution">
    <text evidence="5">The sequence shown here is derived from an EMBL/GenBank/DDBJ whole genome shotgun (WGS) entry which is preliminary data.</text>
</comment>
<feature type="binding site" evidence="3">
    <location>
        <position position="184"/>
    </location>
    <ligand>
        <name>phosphate</name>
        <dbReference type="ChEBI" id="CHEBI:43474"/>
    </ligand>
</feature>
<evidence type="ECO:0000256" key="3">
    <source>
        <dbReference type="HAMAP-Rule" id="MF_01963"/>
    </source>
</evidence>
<dbReference type="Pfam" id="PF01048">
    <property type="entry name" value="PNP_UDP_1"/>
    <property type="match status" value="1"/>
</dbReference>
<comment type="miscellaneous">
    <text evidence="3">Although this enzyme belongs to the family of MTA phosphorylases based on sequence homology, it lacks several conserved amino acids in the substrate binding pocket that confer specificity towards MTA.</text>
</comment>
<dbReference type="EC" id="2.4.2.1" evidence="3"/>
<dbReference type="HAMAP" id="MF_01963">
    <property type="entry name" value="MTAP"/>
    <property type="match status" value="1"/>
</dbReference>
<comment type="caution">
    <text evidence="3">Lacks conserved residue(s) required for the propagation of feature annotation.</text>
</comment>
<evidence type="ECO:0000259" key="4">
    <source>
        <dbReference type="Pfam" id="PF01048"/>
    </source>
</evidence>
<sequence>MLAIIGGTGLYQLPGLQTETHHPAATPFGDASAPVQQGRLGGQPVLFLPRHGAGHRLLPHEVNYRANVFALKRAGATMVLSVSACGSLTEELAPGHFALPHQYIDWTRGRRETSFFGRGVAAHVSTAEPVSRALCAAVASAAARVPGLMLHQGLTYACVEGPRFGTRAESFLLRQFGAHLVGMTNVPEVFLAREAQLAYATLAIATDYDCWRDDPEEHAQMDAIMARYAACVDMAKALVGHLLAAPVVEPEPAVRGALNGAVMTPEHLLDEAQRNWLAVLRR</sequence>
<feature type="binding site" evidence="3">
    <location>
        <begin position="207"/>
        <end position="209"/>
    </location>
    <ligand>
        <name>substrate</name>
    </ligand>
</feature>
<dbReference type="NCBIfam" id="NF006599">
    <property type="entry name" value="PRK09136.1"/>
    <property type="match status" value="1"/>
</dbReference>
<organism evidence="5 6">
    <name type="scientific">Rubrivivax albus</name>
    <dbReference type="NCBI Taxonomy" id="2499835"/>
    <lineage>
        <taxon>Bacteria</taxon>
        <taxon>Pseudomonadati</taxon>
        <taxon>Pseudomonadota</taxon>
        <taxon>Betaproteobacteria</taxon>
        <taxon>Burkholderiales</taxon>
        <taxon>Sphaerotilaceae</taxon>
        <taxon>Rubrivivax</taxon>
    </lineage>
</organism>
<dbReference type="PANTHER" id="PTHR42679">
    <property type="entry name" value="S-METHYL-5'-THIOADENOSINE PHOSPHORYLASE"/>
    <property type="match status" value="1"/>
</dbReference>
<comment type="catalytic activity">
    <reaction evidence="3">
        <text>a purine D-ribonucleoside + phosphate = a purine nucleobase + alpha-D-ribose 1-phosphate</text>
        <dbReference type="Rhea" id="RHEA:19805"/>
        <dbReference type="ChEBI" id="CHEBI:26386"/>
        <dbReference type="ChEBI" id="CHEBI:43474"/>
        <dbReference type="ChEBI" id="CHEBI:57720"/>
        <dbReference type="ChEBI" id="CHEBI:142355"/>
        <dbReference type="EC" id="2.4.2.1"/>
    </reaction>
</comment>
<comment type="function">
    <text evidence="3">Purine nucleoside phosphorylase involved in purine salvage.</text>
</comment>
<dbReference type="GO" id="GO:0005829">
    <property type="term" value="C:cytosol"/>
    <property type="evidence" value="ECO:0007669"/>
    <property type="project" value="TreeGrafter"/>
</dbReference>
<feature type="binding site" evidence="3">
    <location>
        <begin position="83"/>
        <end position="84"/>
    </location>
    <ligand>
        <name>phosphate</name>
        <dbReference type="ChEBI" id="CHEBI:43474"/>
    </ligand>
</feature>